<dbReference type="Pfam" id="PF00308">
    <property type="entry name" value="Bac_DnaA"/>
    <property type="match status" value="1"/>
</dbReference>
<keyword evidence="4" id="KW-0547">Nucleotide-binding</keyword>
<sequence>MIWGKCLKRLESDLTMSDINIWLRPLQVVEGKTTLTIIASNDIIIDKIKENFLILINLALKEISDIDYNIVIILPQQNTSVIQESSLGSLAPVARPSNIDKRFTFDNFVEGSSNTIAKASALQVSQKLLTQFNPLLLYGSTGLGKTHLLHAIGNKILANDSSAIVCYVHSEQFVNGMINALRTGSITEFKNQYRSVSALLIDDIQFFAGKERTQEEFFHTFNSLLECKQRVIITCDKFPKEVNGLESRLKSRLGWGLSVCIDPPDFETRVAILQKKAVQHGFYLADDVAYYIAKKIKSNVRELEGALNTLWANSSFTHVDISLDFTKQTLKELFNIHHRHITVENIQKQTANYYNIKLSDLLSKKRTRSLVRPRQMGMFLAKELTDKSLPEIGEAFGGRDHTTVLYAHKKMKQLFDEEPEFLEDKQKLINLLTA</sequence>
<keyword evidence="7" id="KW-0238">DNA-binding</keyword>
<evidence type="ECO:0000256" key="4">
    <source>
        <dbReference type="ARBA" id="ARBA00022741"/>
    </source>
</evidence>
<dbReference type="GO" id="GO:0005524">
    <property type="term" value="F:ATP binding"/>
    <property type="evidence" value="ECO:0007669"/>
    <property type="project" value="UniProtKB-KW"/>
</dbReference>
<dbReference type="GO" id="GO:0006270">
    <property type="term" value="P:DNA replication initiation"/>
    <property type="evidence" value="ECO:0007669"/>
    <property type="project" value="InterPro"/>
</dbReference>
<dbReference type="InterPro" id="IPR024633">
    <property type="entry name" value="DnaA_N_dom"/>
</dbReference>
<evidence type="ECO:0000256" key="5">
    <source>
        <dbReference type="ARBA" id="ARBA00022840"/>
    </source>
</evidence>
<gene>
    <name evidence="10" type="ORF">MNBD_GAMMA01-1665</name>
</gene>
<reference evidence="10" key="1">
    <citation type="submission" date="2018-06" db="EMBL/GenBank/DDBJ databases">
        <authorList>
            <person name="Zhirakovskaya E."/>
        </authorList>
    </citation>
    <scope>NUCLEOTIDE SEQUENCE</scope>
</reference>
<dbReference type="HAMAP" id="MF_00377">
    <property type="entry name" value="DnaA_bact"/>
    <property type="match status" value="1"/>
</dbReference>
<dbReference type="NCBIfam" id="TIGR00362">
    <property type="entry name" value="DnaA"/>
    <property type="match status" value="1"/>
</dbReference>
<feature type="domain" description="Chromosomal replication initiator DnaA C-terminal" evidence="9">
    <location>
        <begin position="342"/>
        <end position="411"/>
    </location>
</feature>
<keyword evidence="3" id="KW-0235">DNA replication</keyword>
<dbReference type="InterPro" id="IPR027417">
    <property type="entry name" value="P-loop_NTPase"/>
</dbReference>
<dbReference type="GO" id="GO:0003688">
    <property type="term" value="F:DNA replication origin binding"/>
    <property type="evidence" value="ECO:0007669"/>
    <property type="project" value="InterPro"/>
</dbReference>
<dbReference type="PANTHER" id="PTHR30050:SF2">
    <property type="entry name" value="CHROMOSOMAL REPLICATION INITIATOR PROTEIN DNAA"/>
    <property type="match status" value="1"/>
</dbReference>
<dbReference type="CDD" id="cd00009">
    <property type="entry name" value="AAA"/>
    <property type="match status" value="1"/>
</dbReference>
<proteinExistence type="inferred from homology"/>
<accession>A0A3B0VQ19</accession>
<dbReference type="PROSITE" id="PS01008">
    <property type="entry name" value="DNAA"/>
    <property type="match status" value="1"/>
</dbReference>
<dbReference type="FunFam" id="1.10.8.60:FF:000003">
    <property type="entry name" value="Chromosomal replication initiator protein DnaA"/>
    <property type="match status" value="1"/>
</dbReference>
<protein>
    <submittedName>
        <fullName evidence="10">Chromosomal replication initiator protein DnaA</fullName>
    </submittedName>
</protein>
<keyword evidence="5" id="KW-0067">ATP-binding</keyword>
<dbReference type="InterPro" id="IPR020591">
    <property type="entry name" value="Chromosome_initiator_DnaA-like"/>
</dbReference>
<dbReference type="AlphaFoldDB" id="A0A3B0VQ19"/>
<dbReference type="SUPFAM" id="SSF52540">
    <property type="entry name" value="P-loop containing nucleoside triphosphate hydrolases"/>
    <property type="match status" value="1"/>
</dbReference>
<dbReference type="InterPro" id="IPR010921">
    <property type="entry name" value="Trp_repressor/repl_initiator"/>
</dbReference>
<evidence type="ECO:0000256" key="6">
    <source>
        <dbReference type="ARBA" id="ARBA00023121"/>
    </source>
</evidence>
<dbReference type="Gene3D" id="1.10.8.60">
    <property type="match status" value="1"/>
</dbReference>
<dbReference type="InterPro" id="IPR013317">
    <property type="entry name" value="DnaA_dom"/>
</dbReference>
<dbReference type="SUPFAM" id="SSF48295">
    <property type="entry name" value="TrpR-like"/>
    <property type="match status" value="1"/>
</dbReference>
<dbReference type="GO" id="GO:0008289">
    <property type="term" value="F:lipid binding"/>
    <property type="evidence" value="ECO:0007669"/>
    <property type="project" value="UniProtKB-KW"/>
</dbReference>
<dbReference type="PRINTS" id="PR00051">
    <property type="entry name" value="DNAA"/>
</dbReference>
<keyword evidence="2" id="KW-0963">Cytoplasm</keyword>
<dbReference type="CDD" id="cd06571">
    <property type="entry name" value="Bac_DnaA_C"/>
    <property type="match status" value="1"/>
</dbReference>
<evidence type="ECO:0000256" key="1">
    <source>
        <dbReference type="ARBA" id="ARBA00006583"/>
    </source>
</evidence>
<dbReference type="FunFam" id="3.40.50.300:FF:000668">
    <property type="entry name" value="Chromosomal replication initiator protein DnaA"/>
    <property type="match status" value="1"/>
</dbReference>
<feature type="domain" description="AAA+ ATPase" evidence="8">
    <location>
        <begin position="131"/>
        <end position="259"/>
    </location>
</feature>
<evidence type="ECO:0000259" key="8">
    <source>
        <dbReference type="SMART" id="SM00382"/>
    </source>
</evidence>
<dbReference type="Gene3D" id="3.30.300.180">
    <property type="match status" value="1"/>
</dbReference>
<dbReference type="GO" id="GO:0006275">
    <property type="term" value="P:regulation of DNA replication"/>
    <property type="evidence" value="ECO:0007669"/>
    <property type="project" value="InterPro"/>
</dbReference>
<evidence type="ECO:0000259" key="9">
    <source>
        <dbReference type="SMART" id="SM00760"/>
    </source>
</evidence>
<dbReference type="SMART" id="SM00382">
    <property type="entry name" value="AAA"/>
    <property type="match status" value="1"/>
</dbReference>
<name>A0A3B0VQ19_9ZZZZ</name>
<dbReference type="Gene3D" id="3.40.50.300">
    <property type="entry name" value="P-loop containing nucleotide triphosphate hydrolases"/>
    <property type="match status" value="1"/>
</dbReference>
<dbReference type="InterPro" id="IPR013159">
    <property type="entry name" value="DnaA_C"/>
</dbReference>
<dbReference type="Pfam" id="PF11638">
    <property type="entry name" value="DnaA_N"/>
    <property type="match status" value="1"/>
</dbReference>
<dbReference type="PANTHER" id="PTHR30050">
    <property type="entry name" value="CHROMOSOMAL REPLICATION INITIATOR PROTEIN DNAA"/>
    <property type="match status" value="1"/>
</dbReference>
<dbReference type="InterPro" id="IPR038454">
    <property type="entry name" value="DnaA_N_sf"/>
</dbReference>
<dbReference type="InterPro" id="IPR001957">
    <property type="entry name" value="Chromosome_initiator_DnaA"/>
</dbReference>
<comment type="similarity">
    <text evidence="1">Belongs to the DnaA family.</text>
</comment>
<organism evidence="10">
    <name type="scientific">hydrothermal vent metagenome</name>
    <dbReference type="NCBI Taxonomy" id="652676"/>
    <lineage>
        <taxon>unclassified sequences</taxon>
        <taxon>metagenomes</taxon>
        <taxon>ecological metagenomes</taxon>
    </lineage>
</organism>
<dbReference type="InterPro" id="IPR003593">
    <property type="entry name" value="AAA+_ATPase"/>
</dbReference>
<dbReference type="Pfam" id="PF08299">
    <property type="entry name" value="Bac_DnaA_C"/>
    <property type="match status" value="1"/>
</dbReference>
<dbReference type="Gene3D" id="1.10.1750.10">
    <property type="match status" value="1"/>
</dbReference>
<dbReference type="SMART" id="SM00760">
    <property type="entry name" value="Bac_DnaA_C"/>
    <property type="match status" value="1"/>
</dbReference>
<dbReference type="EMBL" id="UOEW01000215">
    <property type="protein sequence ID" value="VAW38989.1"/>
    <property type="molecule type" value="Genomic_DNA"/>
</dbReference>
<evidence type="ECO:0000256" key="2">
    <source>
        <dbReference type="ARBA" id="ARBA00022490"/>
    </source>
</evidence>
<evidence type="ECO:0000256" key="3">
    <source>
        <dbReference type="ARBA" id="ARBA00022705"/>
    </source>
</evidence>
<dbReference type="InterPro" id="IPR018312">
    <property type="entry name" value="Chromosome_initiator_DnaA_CS"/>
</dbReference>
<keyword evidence="6" id="KW-0446">Lipid-binding</keyword>
<dbReference type="GO" id="GO:0005886">
    <property type="term" value="C:plasma membrane"/>
    <property type="evidence" value="ECO:0007669"/>
    <property type="project" value="TreeGrafter"/>
</dbReference>
<evidence type="ECO:0000313" key="10">
    <source>
        <dbReference type="EMBL" id="VAW38989.1"/>
    </source>
</evidence>
<evidence type="ECO:0000256" key="7">
    <source>
        <dbReference type="ARBA" id="ARBA00023125"/>
    </source>
</evidence>